<dbReference type="AlphaFoldDB" id="A0A9X3J907"/>
<evidence type="ECO:0000256" key="1">
    <source>
        <dbReference type="PROSITE-ProRule" id="PRU01379"/>
    </source>
</evidence>
<accession>A0A9X3J907</accession>
<organism evidence="3 4">
    <name type="scientific">Draconibacterium aestuarii</name>
    <dbReference type="NCBI Taxonomy" id="2998507"/>
    <lineage>
        <taxon>Bacteria</taxon>
        <taxon>Pseudomonadati</taxon>
        <taxon>Bacteroidota</taxon>
        <taxon>Bacteroidia</taxon>
        <taxon>Marinilabiliales</taxon>
        <taxon>Prolixibacteraceae</taxon>
        <taxon>Draconibacterium</taxon>
    </lineage>
</organism>
<name>A0A9X3J907_9BACT</name>
<dbReference type="PANTHER" id="PTHR37326:SF1">
    <property type="entry name" value="BLL3975 PROTEIN"/>
    <property type="match status" value="1"/>
</dbReference>
<dbReference type="InterPro" id="IPR000834">
    <property type="entry name" value="Peptidase_M14"/>
</dbReference>
<dbReference type="PROSITE" id="PS52035">
    <property type="entry name" value="PEPTIDASE_M14"/>
    <property type="match status" value="1"/>
</dbReference>
<dbReference type="Pfam" id="PF00246">
    <property type="entry name" value="Peptidase_M14"/>
    <property type="match status" value="1"/>
</dbReference>
<dbReference type="Proteomes" id="UP001145087">
    <property type="component" value="Unassembled WGS sequence"/>
</dbReference>
<dbReference type="EMBL" id="JAPOHD010000031">
    <property type="protein sequence ID" value="MCY1722280.1"/>
    <property type="molecule type" value="Genomic_DNA"/>
</dbReference>
<dbReference type="GO" id="GO:0004181">
    <property type="term" value="F:metallocarboxypeptidase activity"/>
    <property type="evidence" value="ECO:0007669"/>
    <property type="project" value="InterPro"/>
</dbReference>
<comment type="similarity">
    <text evidence="1">Belongs to the peptidase M14 family.</text>
</comment>
<gene>
    <name evidence="3" type="ORF">OU798_18140</name>
</gene>
<proteinExistence type="inferred from homology"/>
<sequence length="209" mass="23866">MKSPLLPENVHLIEKHSKNKNSKTILIVGVFHGEEPQGEYVIKRYLRENDSSKLNNNLILIPCLNPWGKERGIRTNKNGVDLNRNHPTKNWKLTEKDENYSGDSPGSELETMFMTELLDIIKPDIILTLHAPLKCINFDGPAREIAEKIAELCNYPVIEDLGYLTPGSFGTYCGIERNIPTITLEYDKKEADESIYNKTKMVFDYLAKL</sequence>
<dbReference type="SUPFAM" id="SSF53187">
    <property type="entry name" value="Zn-dependent exopeptidases"/>
    <property type="match status" value="1"/>
</dbReference>
<dbReference type="InterPro" id="IPR053138">
    <property type="entry name" value="N-alpha-Ac-DABA_deacetylase"/>
</dbReference>
<dbReference type="PANTHER" id="PTHR37326">
    <property type="entry name" value="BLL3975 PROTEIN"/>
    <property type="match status" value="1"/>
</dbReference>
<comment type="caution">
    <text evidence="1">Lacks conserved residue(s) required for the propagation of feature annotation.</text>
</comment>
<dbReference type="RefSeq" id="WP_343334605.1">
    <property type="nucleotide sequence ID" value="NZ_JAPOHD010000031.1"/>
</dbReference>
<keyword evidence="4" id="KW-1185">Reference proteome</keyword>
<protein>
    <submittedName>
        <fullName evidence="3">DUF2817 domain-containing protein</fullName>
    </submittedName>
</protein>
<dbReference type="GO" id="GO:0006508">
    <property type="term" value="P:proteolysis"/>
    <property type="evidence" value="ECO:0007669"/>
    <property type="project" value="InterPro"/>
</dbReference>
<comment type="caution">
    <text evidence="3">The sequence shown here is derived from an EMBL/GenBank/DDBJ whole genome shotgun (WGS) entry which is preliminary data.</text>
</comment>
<evidence type="ECO:0000313" key="3">
    <source>
        <dbReference type="EMBL" id="MCY1722280.1"/>
    </source>
</evidence>
<evidence type="ECO:0000313" key="4">
    <source>
        <dbReference type="Proteomes" id="UP001145087"/>
    </source>
</evidence>
<dbReference type="Gene3D" id="3.40.630.10">
    <property type="entry name" value="Zn peptidases"/>
    <property type="match status" value="1"/>
</dbReference>
<evidence type="ECO:0000259" key="2">
    <source>
        <dbReference type="PROSITE" id="PS52035"/>
    </source>
</evidence>
<feature type="domain" description="Peptidase M14" evidence="2">
    <location>
        <begin position="1"/>
        <end position="209"/>
    </location>
</feature>
<dbReference type="GO" id="GO:0008270">
    <property type="term" value="F:zinc ion binding"/>
    <property type="evidence" value="ECO:0007669"/>
    <property type="project" value="InterPro"/>
</dbReference>
<reference evidence="3" key="1">
    <citation type="submission" date="2022-11" db="EMBL/GenBank/DDBJ databases">
        <title>Marilongibacter aestuarii gen. nov., sp. nov., isolated from tidal flat sediment.</title>
        <authorList>
            <person name="Jiayan W."/>
        </authorList>
    </citation>
    <scope>NUCLEOTIDE SEQUENCE</scope>
    <source>
        <strain evidence="3">Z1-6</strain>
    </source>
</reference>